<dbReference type="OrthoDB" id="8676428at2"/>
<keyword evidence="3" id="KW-0675">Receptor</keyword>
<dbReference type="PANTHER" id="PTHR42928:SF5">
    <property type="entry name" value="BLR1237 PROTEIN"/>
    <property type="match status" value="1"/>
</dbReference>
<proteinExistence type="inferred from homology"/>
<sequence>MKGVLFPTRLALAVTLALAAATAQGQAAGKAEGGYPSRPVRIVVPYTPGTSADTLSRLLSEKLAARLGQSVVVENKPGAAAAIGTAYVAKAAPDGYTLMMSLNTHVITPASRKTPYDPVRDFAPIGQIASGQMLVLTHPSVPAKTFPEFVAYLKKMGDEVSYSSPGPGSTTHLYSLVLQDMLGTKMRHIPANGMGVAAMDVMQNSSTMLISTVEASRANVASGKLKPMAQTGKLRSQLVPDLPTVAESGYPDYDLSIWVGMYAPAGTPKAIVQRLHDEIGAIMGAPQMRKDLLEKGYDVVLTSPEEFAELNRKEFARWKDVVARHGLQGE</sequence>
<dbReference type="RefSeq" id="WP_130357751.1">
    <property type="nucleotide sequence ID" value="NZ_SGXC01000001.1"/>
</dbReference>
<accession>A0A4Q7NN87</accession>
<gene>
    <name evidence="3" type="ORF">EV675_2727</name>
</gene>
<dbReference type="Pfam" id="PF03401">
    <property type="entry name" value="TctC"/>
    <property type="match status" value="1"/>
</dbReference>
<dbReference type="Gene3D" id="3.40.190.150">
    <property type="entry name" value="Bordetella uptake gene, domain 1"/>
    <property type="match status" value="1"/>
</dbReference>
<comment type="caution">
    <text evidence="3">The sequence shown here is derived from an EMBL/GenBank/DDBJ whole genome shotgun (WGS) entry which is preliminary data.</text>
</comment>
<dbReference type="EMBL" id="SGXC01000001">
    <property type="protein sequence ID" value="RZS86679.1"/>
    <property type="molecule type" value="Genomic_DNA"/>
</dbReference>
<evidence type="ECO:0000313" key="3">
    <source>
        <dbReference type="EMBL" id="RZS86679.1"/>
    </source>
</evidence>
<feature type="chain" id="PRO_5020645442" evidence="2">
    <location>
        <begin position="28"/>
        <end position="330"/>
    </location>
</feature>
<dbReference type="InterPro" id="IPR005064">
    <property type="entry name" value="BUG"/>
</dbReference>
<feature type="signal peptide" evidence="2">
    <location>
        <begin position="1"/>
        <end position="27"/>
    </location>
</feature>
<reference evidence="3 4" key="1">
    <citation type="submission" date="2019-02" db="EMBL/GenBank/DDBJ databases">
        <title>Genomic Encyclopedia of Type Strains, Phase IV (KMG-IV): sequencing the most valuable type-strain genomes for metagenomic binning, comparative biology and taxonomic classification.</title>
        <authorList>
            <person name="Goeker M."/>
        </authorList>
    </citation>
    <scope>NUCLEOTIDE SEQUENCE [LARGE SCALE GENOMIC DNA]</scope>
    <source>
        <strain evidence="3 4">K24</strain>
    </source>
</reference>
<name>A0A4Q7NN87_9BURK</name>
<comment type="similarity">
    <text evidence="1">Belongs to the UPF0065 (bug) family.</text>
</comment>
<dbReference type="InterPro" id="IPR042100">
    <property type="entry name" value="Bug_dom1"/>
</dbReference>
<organism evidence="3 4">
    <name type="scientific">Pigmentiphaga kullae</name>
    <dbReference type="NCBI Taxonomy" id="151784"/>
    <lineage>
        <taxon>Bacteria</taxon>
        <taxon>Pseudomonadati</taxon>
        <taxon>Pseudomonadota</taxon>
        <taxon>Betaproteobacteria</taxon>
        <taxon>Burkholderiales</taxon>
        <taxon>Alcaligenaceae</taxon>
        <taxon>Pigmentiphaga</taxon>
    </lineage>
</organism>
<evidence type="ECO:0000256" key="2">
    <source>
        <dbReference type="SAM" id="SignalP"/>
    </source>
</evidence>
<dbReference type="Proteomes" id="UP000292445">
    <property type="component" value="Unassembled WGS sequence"/>
</dbReference>
<dbReference type="PIRSF" id="PIRSF017082">
    <property type="entry name" value="YflP"/>
    <property type="match status" value="1"/>
</dbReference>
<keyword evidence="4" id="KW-1185">Reference proteome</keyword>
<evidence type="ECO:0000313" key="4">
    <source>
        <dbReference type="Proteomes" id="UP000292445"/>
    </source>
</evidence>
<protein>
    <submittedName>
        <fullName evidence="3">Tripartite-type tricarboxylate transporter receptor subunit TctC</fullName>
    </submittedName>
</protein>
<dbReference type="AlphaFoldDB" id="A0A4Q7NN87"/>
<dbReference type="PANTHER" id="PTHR42928">
    <property type="entry name" value="TRICARBOXYLATE-BINDING PROTEIN"/>
    <property type="match status" value="1"/>
</dbReference>
<dbReference type="Gene3D" id="3.40.190.10">
    <property type="entry name" value="Periplasmic binding protein-like II"/>
    <property type="match status" value="1"/>
</dbReference>
<dbReference type="CDD" id="cd13578">
    <property type="entry name" value="PBP2_Bug27"/>
    <property type="match status" value="1"/>
</dbReference>
<evidence type="ECO:0000256" key="1">
    <source>
        <dbReference type="ARBA" id="ARBA00006987"/>
    </source>
</evidence>
<keyword evidence="2" id="KW-0732">Signal</keyword>